<dbReference type="GO" id="GO:0003700">
    <property type="term" value="F:DNA-binding transcription factor activity"/>
    <property type="evidence" value="ECO:0007669"/>
    <property type="project" value="InterPro"/>
</dbReference>
<dbReference type="InterPro" id="IPR009061">
    <property type="entry name" value="DNA-bd_dom_put_sf"/>
</dbReference>
<dbReference type="Gene3D" id="1.10.1660.10">
    <property type="match status" value="1"/>
</dbReference>
<dbReference type="InterPro" id="IPR047057">
    <property type="entry name" value="MerR_fam"/>
</dbReference>
<evidence type="ECO:0000259" key="6">
    <source>
        <dbReference type="PROSITE" id="PS50937"/>
    </source>
</evidence>
<dbReference type="PANTHER" id="PTHR30204:SF90">
    <property type="entry name" value="HTH-TYPE TRANSCRIPTIONAL ACTIVATOR MTA"/>
    <property type="match status" value="1"/>
</dbReference>
<dbReference type="PROSITE" id="PS50937">
    <property type="entry name" value="HTH_MERR_2"/>
    <property type="match status" value="1"/>
</dbReference>
<dbReference type="InterPro" id="IPR036244">
    <property type="entry name" value="TipA-like_antibiotic-bd"/>
</dbReference>
<feature type="domain" description="HTH merR-type" evidence="6">
    <location>
        <begin position="3"/>
        <end position="72"/>
    </location>
</feature>
<dbReference type="SUPFAM" id="SSF46955">
    <property type="entry name" value="Putative DNA-binding domain"/>
    <property type="match status" value="1"/>
</dbReference>
<evidence type="ECO:0000313" key="7">
    <source>
        <dbReference type="EMBL" id="TBX39909.1"/>
    </source>
</evidence>
<evidence type="ECO:0000256" key="3">
    <source>
        <dbReference type="ARBA" id="ARBA00023159"/>
    </source>
</evidence>
<evidence type="ECO:0000256" key="1">
    <source>
        <dbReference type="ARBA" id="ARBA00023015"/>
    </source>
</evidence>
<keyword evidence="2" id="KW-0238">DNA-binding</keyword>
<keyword evidence="3" id="KW-0010">Activator</keyword>
<dbReference type="Pfam" id="PF07739">
    <property type="entry name" value="TipAS"/>
    <property type="match status" value="1"/>
</dbReference>
<dbReference type="Gene3D" id="1.10.490.50">
    <property type="entry name" value="Antibiotic binding domain of TipA-like multidrug resistance regulators"/>
    <property type="match status" value="1"/>
</dbReference>
<dbReference type="Pfam" id="PF00376">
    <property type="entry name" value="MerR"/>
    <property type="match status" value="1"/>
</dbReference>
<feature type="coiled-coil region" evidence="5">
    <location>
        <begin position="78"/>
        <end position="105"/>
    </location>
</feature>
<evidence type="ECO:0000256" key="4">
    <source>
        <dbReference type="ARBA" id="ARBA00023163"/>
    </source>
</evidence>
<dbReference type="SUPFAM" id="SSF89082">
    <property type="entry name" value="Antibiotic binding domain of TipA-like multidrug resistance regulators"/>
    <property type="match status" value="1"/>
</dbReference>
<accession>A0A4Q9XZI4</accession>
<dbReference type="CDD" id="cd01106">
    <property type="entry name" value="HTH_TipAL-Mta"/>
    <property type="match status" value="1"/>
</dbReference>
<gene>
    <name evidence="7" type="ORF">EUZ87_11870</name>
</gene>
<reference evidence="7 8" key="1">
    <citation type="submission" date="2019-01" db="EMBL/GenBank/DDBJ databases">
        <title>Draft genome sequence of Lactobacillus paraplantarum OSY-TC318, a Producer of the novel lantibiotic Paraplantaracin TC318.</title>
        <authorList>
            <person name="Hussein W.E."/>
            <person name="Huang E."/>
            <person name="Yousef A.E."/>
        </authorList>
    </citation>
    <scope>NUCLEOTIDE SEQUENCE [LARGE SCALE GENOMIC DNA]</scope>
    <source>
        <strain evidence="7 8">OSY-TC318</strain>
    </source>
</reference>
<keyword evidence="5" id="KW-0175">Coiled coil</keyword>
<keyword evidence="1" id="KW-0805">Transcription regulation</keyword>
<organism evidence="7 8">
    <name type="scientific">Lactiplantibacillus paraplantarum</name>
    <dbReference type="NCBI Taxonomy" id="60520"/>
    <lineage>
        <taxon>Bacteria</taxon>
        <taxon>Bacillati</taxon>
        <taxon>Bacillota</taxon>
        <taxon>Bacilli</taxon>
        <taxon>Lactobacillales</taxon>
        <taxon>Lactobacillaceae</taxon>
        <taxon>Lactiplantibacillus</taxon>
    </lineage>
</organism>
<comment type="caution">
    <text evidence="7">The sequence shown here is derived from an EMBL/GenBank/DDBJ whole genome shotgun (WGS) entry which is preliminary data.</text>
</comment>
<evidence type="ECO:0000256" key="2">
    <source>
        <dbReference type="ARBA" id="ARBA00023125"/>
    </source>
</evidence>
<evidence type="ECO:0000313" key="8">
    <source>
        <dbReference type="Proteomes" id="UP000292648"/>
    </source>
</evidence>
<protein>
    <submittedName>
        <fullName evidence="7">MerR family transcriptional regulator</fullName>
    </submittedName>
</protein>
<evidence type="ECO:0000256" key="5">
    <source>
        <dbReference type="SAM" id="Coils"/>
    </source>
</evidence>
<dbReference type="GO" id="GO:0003677">
    <property type="term" value="F:DNA binding"/>
    <property type="evidence" value="ECO:0007669"/>
    <property type="project" value="UniProtKB-KW"/>
</dbReference>
<proteinExistence type="predicted"/>
<dbReference type="PANTHER" id="PTHR30204">
    <property type="entry name" value="REDOX-CYCLING DRUG-SENSING TRANSCRIPTIONAL ACTIVATOR SOXR"/>
    <property type="match status" value="1"/>
</dbReference>
<dbReference type="SMART" id="SM00422">
    <property type="entry name" value="HTH_MERR"/>
    <property type="match status" value="1"/>
</dbReference>
<name>A0A4Q9XZI4_9LACO</name>
<dbReference type="InterPro" id="IPR000551">
    <property type="entry name" value="MerR-type_HTH_dom"/>
</dbReference>
<dbReference type="Proteomes" id="UP000292648">
    <property type="component" value="Unassembled WGS sequence"/>
</dbReference>
<dbReference type="InterPro" id="IPR012925">
    <property type="entry name" value="TipAS_dom"/>
</dbReference>
<dbReference type="EMBL" id="SEHH01000087">
    <property type="protein sequence ID" value="TBX39909.1"/>
    <property type="molecule type" value="Genomic_DNA"/>
</dbReference>
<sequence length="254" mass="29562">MMAYQIKQLATLAGVSVRTLRYYDEIGLLKPAFIGDNGYRYYETPQINRLQRICLYRRLQIPLATMPTLLDQPAAVVVTQLQRQYQQLQQERRHLDQLLTLMETTIAAQREGNQMNDQEKFAAFKQTQLDEHEVKYGSEARQHYGEQAVESANQRFSQLSATDYATMQATEQRLLVVLTQQLQQPTEERAAMIYQLHRDWLGYAWAQYQPAMHRGLAQLYLADPRFRQYYDGRAGNGATAILVQCIEQYTEPQN</sequence>
<dbReference type="AlphaFoldDB" id="A0A4Q9XZI4"/>
<keyword evidence="4" id="KW-0804">Transcription</keyword>